<keyword evidence="1" id="KW-0732">Signal</keyword>
<evidence type="ECO:0000256" key="1">
    <source>
        <dbReference type="SAM" id="SignalP"/>
    </source>
</evidence>
<name>A0A6N2SLG4_9FIRM</name>
<accession>A0A6N2SLG4</accession>
<evidence type="ECO:0008006" key="3">
    <source>
        <dbReference type="Google" id="ProtNLM"/>
    </source>
</evidence>
<evidence type="ECO:0000313" key="2">
    <source>
        <dbReference type="EMBL" id="VYS93944.1"/>
    </source>
</evidence>
<sequence length="121" mass="13626">MKRYLLTGILAFAVSAALSGCGTAHIKPEGLSDSEYRLGLRAIETTDKYLNADLSRDLASEQFEDIKNAFEQHEKNQKTTFSRVDSRMEQLEQCLSAKKVSDKMVTKARNRLAETLNQNLL</sequence>
<protein>
    <recommendedName>
        <fullName evidence="3">Lipoprotein</fullName>
    </recommendedName>
</protein>
<reference evidence="2" key="1">
    <citation type="submission" date="2019-11" db="EMBL/GenBank/DDBJ databases">
        <authorList>
            <person name="Feng L."/>
        </authorList>
    </citation>
    <scope>NUCLEOTIDE SEQUENCE</scope>
    <source>
        <strain evidence="2">AcaccaeLFYP115</strain>
    </source>
</reference>
<gene>
    <name evidence="2" type="ORF">ACLFYP115_01011</name>
</gene>
<feature type="signal peptide" evidence="1">
    <location>
        <begin position="1"/>
        <end position="26"/>
    </location>
</feature>
<dbReference type="AlphaFoldDB" id="A0A6N2SLG4"/>
<feature type="chain" id="PRO_5035300869" description="Lipoprotein" evidence="1">
    <location>
        <begin position="27"/>
        <end position="121"/>
    </location>
</feature>
<dbReference type="RefSeq" id="WP_006566632.1">
    <property type="nucleotide sequence ID" value="NZ_BAABZP010000001.1"/>
</dbReference>
<proteinExistence type="predicted"/>
<dbReference type="PROSITE" id="PS51257">
    <property type="entry name" value="PROKAR_LIPOPROTEIN"/>
    <property type="match status" value="1"/>
</dbReference>
<organism evidence="2">
    <name type="scientific">Anaerostipes caccae</name>
    <dbReference type="NCBI Taxonomy" id="105841"/>
    <lineage>
        <taxon>Bacteria</taxon>
        <taxon>Bacillati</taxon>
        <taxon>Bacillota</taxon>
        <taxon>Clostridia</taxon>
        <taxon>Lachnospirales</taxon>
        <taxon>Lachnospiraceae</taxon>
        <taxon>Anaerostipes</taxon>
    </lineage>
</organism>
<dbReference type="EMBL" id="CACRSQ010000003">
    <property type="protein sequence ID" value="VYS93944.1"/>
    <property type="molecule type" value="Genomic_DNA"/>
</dbReference>